<evidence type="ECO:0000259" key="2">
    <source>
        <dbReference type="PROSITE" id="PS51011"/>
    </source>
</evidence>
<dbReference type="PANTHER" id="PTHR46691:SF1">
    <property type="entry name" value="AT-RICH INTERACTIVE DOMAIN-CONTAINING PROTEIN 2"/>
    <property type="match status" value="1"/>
</dbReference>
<dbReference type="PROSITE" id="PS51011">
    <property type="entry name" value="ARID"/>
    <property type="match status" value="1"/>
</dbReference>
<dbReference type="OrthoDB" id="338531at2759"/>
<dbReference type="InterPro" id="IPR038291">
    <property type="entry name" value="SAP30_C_sf"/>
</dbReference>
<evidence type="ECO:0000313" key="4">
    <source>
        <dbReference type="Proteomes" id="UP000324585"/>
    </source>
</evidence>
<protein>
    <submittedName>
        <fullName evidence="3">AT-rich interactive domain-containing protein 3A</fullName>
    </submittedName>
</protein>
<sequence>MAGGAGRMATGMARVEGAAVGMDGAGKLRGVEDVSAHSSEDSGVVSEGDSQERYQFYTDLHRFMASIGSPIQRLPTLGFKELDLWVLYREVTSRRGIDAVIAKKQWKEVADALNLPASCTDSGFRLRLHYVKYLEPYERAHFQPPREFSPPPSSRPQTTTGSLVTGFTRRTGSSSSLTNTTPVTPPGVSPHSYQPHASRVVGGATSSAGVKRKLKQKASQQKAEMGAGQGAFVADTHGSTSSTHRQDVTRVAGSAIWTDSASCGAAQMSTVGHVNFSRLGSDALVKYLQHYRLSTHAPNASKEELAARVSAHFVQTPVCDDYEVVQDFIKAARRRLC</sequence>
<dbReference type="Pfam" id="PF13867">
    <property type="entry name" value="SAP30_Sin3_bdg"/>
    <property type="match status" value="1"/>
</dbReference>
<dbReference type="InterPro" id="IPR001606">
    <property type="entry name" value="ARID_dom"/>
</dbReference>
<evidence type="ECO:0000256" key="1">
    <source>
        <dbReference type="SAM" id="MobiDB-lite"/>
    </source>
</evidence>
<dbReference type="Pfam" id="PF01388">
    <property type="entry name" value="ARID"/>
    <property type="match status" value="1"/>
</dbReference>
<name>A0A5J4YT02_PORPP</name>
<proteinExistence type="predicted"/>
<dbReference type="SUPFAM" id="SSF46774">
    <property type="entry name" value="ARID-like"/>
    <property type="match status" value="1"/>
</dbReference>
<feature type="region of interest" description="Disordered" evidence="1">
    <location>
        <begin position="142"/>
        <end position="228"/>
    </location>
</feature>
<accession>A0A5J4YT02</accession>
<dbReference type="CDD" id="cd16100">
    <property type="entry name" value="ARID"/>
    <property type="match status" value="1"/>
</dbReference>
<gene>
    <name evidence="3" type="ORF">FVE85_4300</name>
</gene>
<dbReference type="EMBL" id="VRMN01000005">
    <property type="protein sequence ID" value="KAA8494325.1"/>
    <property type="molecule type" value="Genomic_DNA"/>
</dbReference>
<keyword evidence="4" id="KW-1185">Reference proteome</keyword>
<organism evidence="3 4">
    <name type="scientific">Porphyridium purpureum</name>
    <name type="common">Red alga</name>
    <name type="synonym">Porphyridium cruentum</name>
    <dbReference type="NCBI Taxonomy" id="35688"/>
    <lineage>
        <taxon>Eukaryota</taxon>
        <taxon>Rhodophyta</taxon>
        <taxon>Bangiophyceae</taxon>
        <taxon>Porphyridiales</taxon>
        <taxon>Porphyridiaceae</taxon>
        <taxon>Porphyridium</taxon>
    </lineage>
</organism>
<evidence type="ECO:0000313" key="3">
    <source>
        <dbReference type="EMBL" id="KAA8494325.1"/>
    </source>
</evidence>
<dbReference type="SMART" id="SM00501">
    <property type="entry name" value="BRIGHT"/>
    <property type="match status" value="1"/>
</dbReference>
<dbReference type="PANTHER" id="PTHR46691">
    <property type="entry name" value="HIGH MOBILITY GROUP B PROTEIN 9"/>
    <property type="match status" value="1"/>
</dbReference>
<dbReference type="InterPro" id="IPR025718">
    <property type="entry name" value="SAP30_Sin3-bd"/>
</dbReference>
<dbReference type="InterPro" id="IPR036431">
    <property type="entry name" value="ARID_dom_sf"/>
</dbReference>
<comment type="caution">
    <text evidence="3">The sequence shown here is derived from an EMBL/GenBank/DDBJ whole genome shotgun (WGS) entry which is preliminary data.</text>
</comment>
<feature type="compositionally biased region" description="Low complexity" evidence="1">
    <location>
        <begin position="155"/>
        <end position="181"/>
    </location>
</feature>
<dbReference type="SMART" id="SM01014">
    <property type="entry name" value="ARID"/>
    <property type="match status" value="1"/>
</dbReference>
<dbReference type="Proteomes" id="UP000324585">
    <property type="component" value="Unassembled WGS sequence"/>
</dbReference>
<reference evidence="4" key="1">
    <citation type="journal article" date="2019" name="Nat. Commun.">
        <title>Expansion of phycobilisome linker gene families in mesophilic red algae.</title>
        <authorList>
            <person name="Lee J."/>
            <person name="Kim D."/>
            <person name="Bhattacharya D."/>
            <person name="Yoon H.S."/>
        </authorList>
    </citation>
    <scope>NUCLEOTIDE SEQUENCE [LARGE SCALE GENOMIC DNA]</scope>
    <source>
        <strain evidence="4">CCMP 1328</strain>
    </source>
</reference>
<dbReference type="Gene3D" id="1.10.150.60">
    <property type="entry name" value="ARID DNA-binding domain"/>
    <property type="match status" value="1"/>
</dbReference>
<feature type="domain" description="ARID" evidence="2">
    <location>
        <begin position="50"/>
        <end position="142"/>
    </location>
</feature>
<dbReference type="Gene3D" id="6.10.160.20">
    <property type="match status" value="1"/>
</dbReference>
<dbReference type="AlphaFoldDB" id="A0A5J4YT02"/>
<dbReference type="GO" id="GO:0003677">
    <property type="term" value="F:DNA binding"/>
    <property type="evidence" value="ECO:0007669"/>
    <property type="project" value="InterPro"/>
</dbReference>